<organism evidence="1 2">
    <name type="scientific">Ceratodon purpureus</name>
    <name type="common">Fire moss</name>
    <name type="synonym">Dicranum purpureum</name>
    <dbReference type="NCBI Taxonomy" id="3225"/>
    <lineage>
        <taxon>Eukaryota</taxon>
        <taxon>Viridiplantae</taxon>
        <taxon>Streptophyta</taxon>
        <taxon>Embryophyta</taxon>
        <taxon>Bryophyta</taxon>
        <taxon>Bryophytina</taxon>
        <taxon>Bryopsida</taxon>
        <taxon>Dicranidae</taxon>
        <taxon>Pseudoditrichales</taxon>
        <taxon>Ditrichaceae</taxon>
        <taxon>Ceratodon</taxon>
    </lineage>
</organism>
<sequence length="76" mass="8662">MNEFQAAQRKRLEEPAADIGSEPFCAIMVNSNYKCHDARHWSLATASWTLLLRIMLSRFGMRIISTIRIHGQSGVK</sequence>
<gene>
    <name evidence="1" type="ORF">KC19_3G169800</name>
</gene>
<reference evidence="1" key="1">
    <citation type="submission" date="2020-06" db="EMBL/GenBank/DDBJ databases">
        <title>WGS assembly of Ceratodon purpureus strain R40.</title>
        <authorList>
            <person name="Carey S.B."/>
            <person name="Jenkins J."/>
            <person name="Shu S."/>
            <person name="Lovell J.T."/>
            <person name="Sreedasyam A."/>
            <person name="Maumus F."/>
            <person name="Tiley G.P."/>
            <person name="Fernandez-Pozo N."/>
            <person name="Barry K."/>
            <person name="Chen C."/>
            <person name="Wang M."/>
            <person name="Lipzen A."/>
            <person name="Daum C."/>
            <person name="Saski C.A."/>
            <person name="Payton A.C."/>
            <person name="Mcbreen J.C."/>
            <person name="Conrad R.E."/>
            <person name="Kollar L.M."/>
            <person name="Olsson S."/>
            <person name="Huttunen S."/>
            <person name="Landis J.B."/>
            <person name="Wickett N.J."/>
            <person name="Johnson M.G."/>
            <person name="Rensing S.A."/>
            <person name="Grimwood J."/>
            <person name="Schmutz J."/>
            <person name="Mcdaniel S.F."/>
        </authorList>
    </citation>
    <scope>NUCLEOTIDE SEQUENCE</scope>
    <source>
        <strain evidence="1">R40</strain>
    </source>
</reference>
<dbReference type="EMBL" id="CM026423">
    <property type="protein sequence ID" value="KAG0583898.1"/>
    <property type="molecule type" value="Genomic_DNA"/>
</dbReference>
<evidence type="ECO:0000313" key="1">
    <source>
        <dbReference type="EMBL" id="KAG0583897.1"/>
    </source>
</evidence>
<dbReference type="EMBL" id="CM026423">
    <property type="protein sequence ID" value="KAG0583897.1"/>
    <property type="molecule type" value="Genomic_DNA"/>
</dbReference>
<keyword evidence="2" id="KW-1185">Reference proteome</keyword>
<protein>
    <submittedName>
        <fullName evidence="1">Uncharacterized protein</fullName>
    </submittedName>
</protein>
<proteinExistence type="predicted"/>
<comment type="caution">
    <text evidence="1">The sequence shown here is derived from an EMBL/GenBank/DDBJ whole genome shotgun (WGS) entry which is preliminary data.</text>
</comment>
<name>A0A8T0ILU7_CERPU</name>
<dbReference type="Proteomes" id="UP000822688">
    <property type="component" value="Chromosome 3"/>
</dbReference>
<accession>A0A8T0ILU7</accession>
<dbReference type="AlphaFoldDB" id="A0A8T0ILU7"/>
<evidence type="ECO:0000313" key="2">
    <source>
        <dbReference type="Proteomes" id="UP000822688"/>
    </source>
</evidence>